<name>A0AAJ0HP05_9PEZI</name>
<dbReference type="GO" id="GO:0004672">
    <property type="term" value="F:protein kinase activity"/>
    <property type="evidence" value="ECO:0007669"/>
    <property type="project" value="InterPro"/>
</dbReference>
<dbReference type="Gene3D" id="1.10.510.10">
    <property type="entry name" value="Transferase(Phosphotransferase) domain 1"/>
    <property type="match status" value="1"/>
</dbReference>
<feature type="domain" description="Protein kinase" evidence="1">
    <location>
        <begin position="43"/>
        <end position="335"/>
    </location>
</feature>
<dbReference type="SUPFAM" id="SSF56112">
    <property type="entry name" value="Protein kinase-like (PK-like)"/>
    <property type="match status" value="1"/>
</dbReference>
<evidence type="ECO:0000313" key="3">
    <source>
        <dbReference type="Proteomes" id="UP001275084"/>
    </source>
</evidence>
<reference evidence="2" key="1">
    <citation type="journal article" date="2023" name="Mol. Phylogenet. Evol.">
        <title>Genome-scale phylogeny and comparative genomics of the fungal order Sordariales.</title>
        <authorList>
            <person name="Hensen N."/>
            <person name="Bonometti L."/>
            <person name="Westerberg I."/>
            <person name="Brannstrom I.O."/>
            <person name="Guillou S."/>
            <person name="Cros-Aarteil S."/>
            <person name="Calhoun S."/>
            <person name="Haridas S."/>
            <person name="Kuo A."/>
            <person name="Mondo S."/>
            <person name="Pangilinan J."/>
            <person name="Riley R."/>
            <person name="LaButti K."/>
            <person name="Andreopoulos B."/>
            <person name="Lipzen A."/>
            <person name="Chen C."/>
            <person name="Yan M."/>
            <person name="Daum C."/>
            <person name="Ng V."/>
            <person name="Clum A."/>
            <person name="Steindorff A."/>
            <person name="Ohm R.A."/>
            <person name="Martin F."/>
            <person name="Silar P."/>
            <person name="Natvig D.O."/>
            <person name="Lalanne C."/>
            <person name="Gautier V."/>
            <person name="Ament-Velasquez S.L."/>
            <person name="Kruys A."/>
            <person name="Hutchinson M.I."/>
            <person name="Powell A.J."/>
            <person name="Barry K."/>
            <person name="Miller A.N."/>
            <person name="Grigoriev I.V."/>
            <person name="Debuchy R."/>
            <person name="Gladieux P."/>
            <person name="Hiltunen Thoren M."/>
            <person name="Johannesson H."/>
        </authorList>
    </citation>
    <scope>NUCLEOTIDE SEQUENCE</scope>
    <source>
        <strain evidence="2">CBS 955.72</strain>
    </source>
</reference>
<dbReference type="Pfam" id="PF00069">
    <property type="entry name" value="Pkinase"/>
    <property type="match status" value="1"/>
</dbReference>
<dbReference type="Proteomes" id="UP001275084">
    <property type="component" value="Unassembled WGS sequence"/>
</dbReference>
<keyword evidence="2" id="KW-0808">Transferase</keyword>
<evidence type="ECO:0000259" key="1">
    <source>
        <dbReference type="PROSITE" id="PS50011"/>
    </source>
</evidence>
<sequence length="335" mass="37754">MSELIITSKDDVEYLITLDINDVEIGAKYFHWGLGSVREDDTLYFGRVMGSPVSGHSIEQIQKALERVPSEDIFPPLPIPWWFSHTGVTVAESWDAEPDLDVYYLKRPWIARLEAPGRPREVAMWFAHEVKQLERLARHPSHPNLVRYHGCRVRNGRITGALLARVPGENLWGYLQAGKTVDKDRFVAALASAVDHLHNVVGLVHNDIHPGNIVVSPNGMPTLIDLGSSYPDGEEMTLWIPFSCWGGDPLDMDPETYYDGPRTASPTSRKSRDLAALKQLRIWLDNPIDPWTTTISRQRVDASEYFVEVSNRRNQEAVARHKASIKAAKDNETAA</sequence>
<protein>
    <submittedName>
        <fullName evidence="2">Kinase-like domain-containing protein</fullName>
    </submittedName>
</protein>
<proteinExistence type="predicted"/>
<reference evidence="2" key="2">
    <citation type="submission" date="2023-06" db="EMBL/GenBank/DDBJ databases">
        <authorList>
            <consortium name="Lawrence Berkeley National Laboratory"/>
            <person name="Haridas S."/>
            <person name="Hensen N."/>
            <person name="Bonometti L."/>
            <person name="Westerberg I."/>
            <person name="Brannstrom I.O."/>
            <person name="Guillou S."/>
            <person name="Cros-Aarteil S."/>
            <person name="Calhoun S."/>
            <person name="Kuo A."/>
            <person name="Mondo S."/>
            <person name="Pangilinan J."/>
            <person name="Riley R."/>
            <person name="Labutti K."/>
            <person name="Andreopoulos B."/>
            <person name="Lipzen A."/>
            <person name="Chen C."/>
            <person name="Yanf M."/>
            <person name="Daum C."/>
            <person name="Ng V."/>
            <person name="Clum A."/>
            <person name="Steindorff A."/>
            <person name="Ohm R."/>
            <person name="Martin F."/>
            <person name="Silar P."/>
            <person name="Natvig D."/>
            <person name="Lalanne C."/>
            <person name="Gautier V."/>
            <person name="Ament-Velasquez S.L."/>
            <person name="Kruys A."/>
            <person name="Hutchinson M.I."/>
            <person name="Powell A.J."/>
            <person name="Barry K."/>
            <person name="Miller A.N."/>
            <person name="Grigoriev I.V."/>
            <person name="Debuchy R."/>
            <person name="Gladieux P."/>
            <person name="Thoren M.H."/>
            <person name="Johannesson H."/>
        </authorList>
    </citation>
    <scope>NUCLEOTIDE SEQUENCE</scope>
    <source>
        <strain evidence="2">CBS 955.72</strain>
    </source>
</reference>
<organism evidence="2 3">
    <name type="scientific">Lasiosphaeria hispida</name>
    <dbReference type="NCBI Taxonomy" id="260671"/>
    <lineage>
        <taxon>Eukaryota</taxon>
        <taxon>Fungi</taxon>
        <taxon>Dikarya</taxon>
        <taxon>Ascomycota</taxon>
        <taxon>Pezizomycotina</taxon>
        <taxon>Sordariomycetes</taxon>
        <taxon>Sordariomycetidae</taxon>
        <taxon>Sordariales</taxon>
        <taxon>Lasiosphaeriaceae</taxon>
        <taxon>Lasiosphaeria</taxon>
    </lineage>
</organism>
<dbReference type="AlphaFoldDB" id="A0AAJ0HP05"/>
<keyword evidence="3" id="KW-1185">Reference proteome</keyword>
<evidence type="ECO:0000313" key="2">
    <source>
        <dbReference type="EMBL" id="KAK3358799.1"/>
    </source>
</evidence>
<dbReference type="InterPro" id="IPR000719">
    <property type="entry name" value="Prot_kinase_dom"/>
</dbReference>
<accession>A0AAJ0HP05</accession>
<comment type="caution">
    <text evidence="2">The sequence shown here is derived from an EMBL/GenBank/DDBJ whole genome shotgun (WGS) entry which is preliminary data.</text>
</comment>
<dbReference type="PROSITE" id="PS50011">
    <property type="entry name" value="PROTEIN_KINASE_DOM"/>
    <property type="match status" value="1"/>
</dbReference>
<dbReference type="GO" id="GO:0005524">
    <property type="term" value="F:ATP binding"/>
    <property type="evidence" value="ECO:0007669"/>
    <property type="project" value="InterPro"/>
</dbReference>
<keyword evidence="2" id="KW-0418">Kinase</keyword>
<dbReference type="EMBL" id="JAUIQD010000002">
    <property type="protein sequence ID" value="KAK3358799.1"/>
    <property type="molecule type" value="Genomic_DNA"/>
</dbReference>
<dbReference type="InterPro" id="IPR011009">
    <property type="entry name" value="Kinase-like_dom_sf"/>
</dbReference>
<gene>
    <name evidence="2" type="ORF">B0T25DRAFT_563872</name>
</gene>